<dbReference type="EMBL" id="JAINUF010000002">
    <property type="protein sequence ID" value="KAJ8373777.1"/>
    <property type="molecule type" value="Genomic_DNA"/>
</dbReference>
<protein>
    <submittedName>
        <fullName evidence="2">Uncharacterized protein</fullName>
    </submittedName>
</protein>
<feature type="compositionally biased region" description="Acidic residues" evidence="1">
    <location>
        <begin position="184"/>
        <end position="200"/>
    </location>
</feature>
<feature type="compositionally biased region" description="Acidic residues" evidence="1">
    <location>
        <begin position="271"/>
        <end position="289"/>
    </location>
</feature>
<evidence type="ECO:0000256" key="1">
    <source>
        <dbReference type="SAM" id="MobiDB-lite"/>
    </source>
</evidence>
<feature type="region of interest" description="Disordered" evidence="1">
    <location>
        <begin position="1"/>
        <end position="84"/>
    </location>
</feature>
<name>A0A9Q1G1M3_SYNKA</name>
<sequence length="391" mass="43024">MKRAYNDNVNEYGSEEKTKGSSEGNTNTATEDQASSSDAKEDTQAVIYTLEMEPCSSDSMDTVIIQPPDSAAHEQVAVPQLKRTDSILVLDFIREELESDSSEPQLSSHTGSDTEYKPTQTASSSSDEEDLKSQDKASSCEKLSSDEDQTASSSSDEDLKAESPTSTSVSVPQRRRKRGREVVEDGGSDPCEDGSSDIDDPSTSLAKRLPQKKRGKKNGAVKESDGGSDLFSPKNRPDQSDEDEGSDMEGESPTSTSVSVPQRGRKRGREVDDDGGSDPCEDGSSDIDDQSTRLAKRLPQKKRGKKNGAVKESEAPKVQLKRPWSEAERTAVNKWLGKFMAERRVPGKEDCVKCITQEKSLDQRSWKDVKNFVYNTIVTLNRRLASRKLLY</sequence>
<dbReference type="PANTHER" id="PTHR33480">
    <property type="entry name" value="SET DOMAIN-CONTAINING PROTEIN-RELATED"/>
    <property type="match status" value="1"/>
</dbReference>
<feature type="region of interest" description="Disordered" evidence="1">
    <location>
        <begin position="97"/>
        <end position="322"/>
    </location>
</feature>
<evidence type="ECO:0000313" key="3">
    <source>
        <dbReference type="Proteomes" id="UP001152622"/>
    </source>
</evidence>
<accession>A0A9Q1G1M3</accession>
<reference evidence="2" key="1">
    <citation type="journal article" date="2023" name="Science">
        <title>Genome structures resolve the early diversification of teleost fishes.</title>
        <authorList>
            <person name="Parey E."/>
            <person name="Louis A."/>
            <person name="Montfort J."/>
            <person name="Bouchez O."/>
            <person name="Roques C."/>
            <person name="Iampietro C."/>
            <person name="Lluch J."/>
            <person name="Castinel A."/>
            <person name="Donnadieu C."/>
            <person name="Desvignes T."/>
            <person name="Floi Bucao C."/>
            <person name="Jouanno E."/>
            <person name="Wen M."/>
            <person name="Mejri S."/>
            <person name="Dirks R."/>
            <person name="Jansen H."/>
            <person name="Henkel C."/>
            <person name="Chen W.J."/>
            <person name="Zahm M."/>
            <person name="Cabau C."/>
            <person name="Klopp C."/>
            <person name="Thompson A.W."/>
            <person name="Robinson-Rechavi M."/>
            <person name="Braasch I."/>
            <person name="Lecointre G."/>
            <person name="Bobe J."/>
            <person name="Postlethwait J.H."/>
            <person name="Berthelot C."/>
            <person name="Roest Crollius H."/>
            <person name="Guiguen Y."/>
        </authorList>
    </citation>
    <scope>NUCLEOTIDE SEQUENCE</scope>
    <source>
        <strain evidence="2">WJC10195</strain>
    </source>
</reference>
<feature type="compositionally biased region" description="Polar residues" evidence="1">
    <location>
        <begin position="102"/>
        <end position="125"/>
    </location>
</feature>
<dbReference type="PANTHER" id="PTHR33480:SF1">
    <property type="entry name" value="TYR RECOMBINASE DOMAIN-CONTAINING PROTEIN"/>
    <property type="match status" value="1"/>
</dbReference>
<feature type="compositionally biased region" description="Basic residues" evidence="1">
    <location>
        <begin position="294"/>
        <end position="308"/>
    </location>
</feature>
<feature type="compositionally biased region" description="Polar residues" evidence="1">
    <location>
        <begin position="21"/>
        <end position="37"/>
    </location>
</feature>
<feature type="compositionally biased region" description="Basic and acidic residues" evidence="1">
    <location>
        <begin position="131"/>
        <end position="145"/>
    </location>
</feature>
<gene>
    <name evidence="2" type="ORF">SKAU_G00043570</name>
</gene>
<evidence type="ECO:0000313" key="2">
    <source>
        <dbReference type="EMBL" id="KAJ8373777.1"/>
    </source>
</evidence>
<feature type="compositionally biased region" description="Acidic residues" evidence="1">
    <location>
        <begin position="240"/>
        <end position="250"/>
    </location>
</feature>
<keyword evidence="3" id="KW-1185">Reference proteome</keyword>
<comment type="caution">
    <text evidence="2">The sequence shown here is derived from an EMBL/GenBank/DDBJ whole genome shotgun (WGS) entry which is preliminary data.</text>
</comment>
<organism evidence="2 3">
    <name type="scientific">Synaphobranchus kaupii</name>
    <name type="common">Kaup's arrowtooth eel</name>
    <dbReference type="NCBI Taxonomy" id="118154"/>
    <lineage>
        <taxon>Eukaryota</taxon>
        <taxon>Metazoa</taxon>
        <taxon>Chordata</taxon>
        <taxon>Craniata</taxon>
        <taxon>Vertebrata</taxon>
        <taxon>Euteleostomi</taxon>
        <taxon>Actinopterygii</taxon>
        <taxon>Neopterygii</taxon>
        <taxon>Teleostei</taxon>
        <taxon>Anguilliformes</taxon>
        <taxon>Synaphobranchidae</taxon>
        <taxon>Synaphobranchus</taxon>
    </lineage>
</organism>
<dbReference type="AlphaFoldDB" id="A0A9Q1G1M3"/>
<dbReference type="OrthoDB" id="5376140at2759"/>
<feature type="compositionally biased region" description="Basic residues" evidence="1">
    <location>
        <begin position="209"/>
        <end position="219"/>
    </location>
</feature>
<dbReference type="Proteomes" id="UP001152622">
    <property type="component" value="Chromosome 2"/>
</dbReference>
<proteinExistence type="predicted"/>